<accession>F4C8U6</accession>
<dbReference type="KEGG" id="shg:Sph21_4908"/>
<dbReference type="Pfam" id="PF19781">
    <property type="entry name" value="DUF6266"/>
    <property type="match status" value="1"/>
</dbReference>
<dbReference type="eggNOG" id="ENOG502Z9ST">
    <property type="taxonomic scope" value="Bacteria"/>
</dbReference>
<protein>
    <submittedName>
        <fullName evidence="1">Uncharacterized protein</fullName>
    </submittedName>
</protein>
<dbReference type="AlphaFoldDB" id="F4C8U6"/>
<evidence type="ECO:0000313" key="1">
    <source>
        <dbReference type="EMBL" id="ADZ81415.1"/>
    </source>
</evidence>
<reference evidence="1" key="1">
    <citation type="submission" date="2011-03" db="EMBL/GenBank/DDBJ databases">
        <title>Complete sequence of Sphingobacterium sp. 21.</title>
        <authorList>
            <consortium name="US DOE Joint Genome Institute"/>
            <person name="Lucas S."/>
            <person name="Copeland A."/>
            <person name="Lapidus A."/>
            <person name="Cheng J.-F."/>
            <person name="Goodwin L."/>
            <person name="Pitluck S."/>
            <person name="Davenport K."/>
            <person name="Detter J.C."/>
            <person name="Han C."/>
            <person name="Tapia R."/>
            <person name="Land M."/>
            <person name="Hauser L."/>
            <person name="Kyrpides N."/>
            <person name="Ivanova N."/>
            <person name="Ovchinnikova G."/>
            <person name="Pagani I."/>
            <person name="Siebers A.K."/>
            <person name="Allgaier M."/>
            <person name="Thelen M.P."/>
            <person name="Hugenholtz P."/>
            <person name="Woyke T."/>
        </authorList>
    </citation>
    <scope>NUCLEOTIDE SEQUENCE</scope>
    <source>
        <strain evidence="1">21</strain>
    </source>
</reference>
<sequence length="214" mass="23756">MGTIRNGANGGFKGKAGSVIGSSWKSIDYIKGLYKKRTKPATEEQLMQQAKFRTVMRFLLPITAFIRIGFGQKRVDSMTPMNTAFRENLVLALMGDYPDYSLDYSKIRISDGFFAGGGSESVTVDAGVMTVSWDTTQNTLYDTHNDDRVYILLYQPEIDQFLSAPTPPLRGDGSVDITLPNHFLGGEGHVWTFFADRQGRKVSRSTYLGTVNLA</sequence>
<dbReference type="OrthoDB" id="665435at2"/>
<dbReference type="EMBL" id="CP002584">
    <property type="protein sequence ID" value="ADZ81415.1"/>
    <property type="molecule type" value="Genomic_DNA"/>
</dbReference>
<dbReference type="PATRIC" id="fig|743722.3.peg.5207"/>
<dbReference type="InterPro" id="IPR046233">
    <property type="entry name" value="DUF6266"/>
</dbReference>
<proteinExistence type="predicted"/>
<gene>
    <name evidence="1" type="ordered locus">Sph21_4908</name>
</gene>
<name>F4C8U6_SPHS2</name>
<organism evidence="1">
    <name type="scientific">Sphingobacterium sp. (strain 21)</name>
    <dbReference type="NCBI Taxonomy" id="743722"/>
    <lineage>
        <taxon>Bacteria</taxon>
        <taxon>Pseudomonadati</taxon>
        <taxon>Bacteroidota</taxon>
        <taxon>Sphingobacteriia</taxon>
        <taxon>Sphingobacteriales</taxon>
        <taxon>Sphingobacteriaceae</taxon>
        <taxon>Sphingobacterium</taxon>
    </lineage>
</organism>
<dbReference type="STRING" id="743722.Sph21_4908"/>
<dbReference type="HOGENOM" id="CLU_064277_2_0_10"/>